<dbReference type="InterPro" id="IPR036457">
    <property type="entry name" value="PPM-type-like_dom_sf"/>
</dbReference>
<dbReference type="SMART" id="SM00331">
    <property type="entry name" value="PP2C_SIG"/>
    <property type="match status" value="1"/>
</dbReference>
<dbReference type="AlphaFoldDB" id="A0A150Q3H2"/>
<dbReference type="EMBL" id="JEMA01001095">
    <property type="protein sequence ID" value="KYF62460.1"/>
    <property type="molecule type" value="Genomic_DNA"/>
</dbReference>
<reference evidence="2 3" key="1">
    <citation type="submission" date="2014-02" db="EMBL/GenBank/DDBJ databases">
        <title>The small core and large imbalanced accessory genome model reveals a collaborative survival strategy of Sorangium cellulosum strains in nature.</title>
        <authorList>
            <person name="Han K."/>
            <person name="Peng R."/>
            <person name="Blom J."/>
            <person name="Li Y.-Z."/>
        </authorList>
    </citation>
    <scope>NUCLEOTIDE SEQUENCE [LARGE SCALE GENOMIC DNA]</scope>
    <source>
        <strain evidence="2 3">So0008-312</strain>
    </source>
</reference>
<name>A0A150Q3H2_SORCE</name>
<protein>
    <submittedName>
        <fullName evidence="2">Phosphoserine phosphatase</fullName>
    </submittedName>
</protein>
<dbReference type="Gene3D" id="3.60.40.10">
    <property type="entry name" value="PPM-type phosphatase domain"/>
    <property type="match status" value="1"/>
</dbReference>
<dbReference type="PANTHER" id="PTHR35801">
    <property type="entry name" value="PHOSPHOSERINE PHOSPHATASE RSBX"/>
    <property type="match status" value="1"/>
</dbReference>
<comment type="caution">
    <text evidence="2">The sequence shown here is derived from an EMBL/GenBank/DDBJ whole genome shotgun (WGS) entry which is preliminary data.</text>
</comment>
<sequence length="195" mass="20487">MTVAIGTACCVAAGEEVAGDEAVVVRQPPWVLIGLADGLGHGPLAAQAASAFCRYVEDHASMPLEDLLTGAGEHIASTRGAAAALLRIDESAGELEFSGVGNIAMKAITRTAMPIFCSAGILGRRVRRLRSFRFPISPGDVVLLHSDGIASGFDLAAFRDLDPEVMARRIVDVHKKSFDDATCVVAVLRDNRTSA</sequence>
<proteinExistence type="predicted"/>
<dbReference type="RefSeq" id="WP_061612649.1">
    <property type="nucleotide sequence ID" value="NZ_CP162579.1"/>
</dbReference>
<evidence type="ECO:0000313" key="2">
    <source>
        <dbReference type="EMBL" id="KYF62460.1"/>
    </source>
</evidence>
<dbReference type="InterPro" id="IPR039248">
    <property type="entry name" value="Ptase_RsbX"/>
</dbReference>
<dbReference type="PANTHER" id="PTHR35801:SF1">
    <property type="entry name" value="PHOSPHOSERINE PHOSPHATASE RSBX"/>
    <property type="match status" value="1"/>
</dbReference>
<evidence type="ECO:0000313" key="3">
    <source>
        <dbReference type="Proteomes" id="UP000075260"/>
    </source>
</evidence>
<organism evidence="2 3">
    <name type="scientific">Sorangium cellulosum</name>
    <name type="common">Polyangium cellulosum</name>
    <dbReference type="NCBI Taxonomy" id="56"/>
    <lineage>
        <taxon>Bacteria</taxon>
        <taxon>Pseudomonadati</taxon>
        <taxon>Myxococcota</taxon>
        <taxon>Polyangia</taxon>
        <taxon>Polyangiales</taxon>
        <taxon>Polyangiaceae</taxon>
        <taxon>Sorangium</taxon>
    </lineage>
</organism>
<dbReference type="Pfam" id="PF07228">
    <property type="entry name" value="SpoIIE"/>
    <property type="match status" value="1"/>
</dbReference>
<dbReference type="SUPFAM" id="SSF81606">
    <property type="entry name" value="PP2C-like"/>
    <property type="match status" value="1"/>
</dbReference>
<accession>A0A150Q3H2</accession>
<dbReference type="OrthoDB" id="479131at2"/>
<feature type="domain" description="PPM-type phosphatase" evidence="1">
    <location>
        <begin position="2"/>
        <end position="188"/>
    </location>
</feature>
<gene>
    <name evidence="2" type="ORF">BE15_42925</name>
</gene>
<evidence type="ECO:0000259" key="1">
    <source>
        <dbReference type="SMART" id="SM00331"/>
    </source>
</evidence>
<dbReference type="Proteomes" id="UP000075260">
    <property type="component" value="Unassembled WGS sequence"/>
</dbReference>
<dbReference type="InterPro" id="IPR001932">
    <property type="entry name" value="PPM-type_phosphatase-like_dom"/>
</dbReference>